<organism evidence="2 5">
    <name type="scientific">Saccharopolyspora kobensis</name>
    <dbReference type="NCBI Taxonomy" id="146035"/>
    <lineage>
        <taxon>Bacteria</taxon>
        <taxon>Bacillati</taxon>
        <taxon>Actinomycetota</taxon>
        <taxon>Actinomycetes</taxon>
        <taxon>Pseudonocardiales</taxon>
        <taxon>Pseudonocardiaceae</taxon>
        <taxon>Saccharopolyspora</taxon>
    </lineage>
</organism>
<protein>
    <recommendedName>
        <fullName evidence="1">ChsH2 C-terminal OB-fold domain-containing protein</fullName>
    </recommendedName>
</protein>
<dbReference type="PANTHER" id="PTHR34075">
    <property type="entry name" value="BLR3430 PROTEIN"/>
    <property type="match status" value="1"/>
</dbReference>
<reference evidence="4 5" key="1">
    <citation type="submission" date="2016-10" db="EMBL/GenBank/DDBJ databases">
        <authorList>
            <person name="Varghese N."/>
            <person name="Submissions S."/>
        </authorList>
    </citation>
    <scope>NUCLEOTIDE SEQUENCE [LARGE SCALE GENOMIC DNA]</scope>
    <source>
        <strain evidence="5">ATCC 20501</strain>
        <strain evidence="3 4">CGMCC 4.3529</strain>
    </source>
</reference>
<dbReference type="Pfam" id="PF01796">
    <property type="entry name" value="OB_ChsH2_C"/>
    <property type="match status" value="1"/>
</dbReference>
<accession>A0A1H5XTC6</accession>
<evidence type="ECO:0000313" key="2">
    <source>
        <dbReference type="EMBL" id="SEG14640.1"/>
    </source>
</evidence>
<evidence type="ECO:0000313" key="5">
    <source>
        <dbReference type="Proteomes" id="UP000236729"/>
    </source>
</evidence>
<dbReference type="RefSeq" id="WP_093358179.1">
    <property type="nucleotide sequence ID" value="NZ_FNVB01000002.1"/>
</dbReference>
<dbReference type="Proteomes" id="UP000199690">
    <property type="component" value="Unassembled WGS sequence"/>
</dbReference>
<proteinExistence type="predicted"/>
<dbReference type="SMR" id="A0A1H5XTC6"/>
<reference evidence="2" key="2">
    <citation type="submission" date="2016-10" db="EMBL/GenBank/DDBJ databases">
        <authorList>
            <person name="de Groot N.N."/>
        </authorList>
    </citation>
    <scope>NUCLEOTIDE SEQUENCE [LARGE SCALE GENOMIC DNA]</scope>
    <source>
        <strain evidence="2">ATCC 20501</strain>
    </source>
</reference>
<evidence type="ECO:0000313" key="4">
    <source>
        <dbReference type="Proteomes" id="UP000199690"/>
    </source>
</evidence>
<dbReference type="InterPro" id="IPR052513">
    <property type="entry name" value="Thioester_dehydratase-like"/>
</dbReference>
<keyword evidence="4" id="KW-1185">Reference proteome</keyword>
<gene>
    <name evidence="2" type="ORF">SAMN02982929_01624</name>
    <name evidence="3" type="ORF">SAMN05216506_119119</name>
</gene>
<dbReference type="EMBL" id="FOME01000019">
    <property type="protein sequence ID" value="SFF11784.1"/>
    <property type="molecule type" value="Genomic_DNA"/>
</dbReference>
<dbReference type="SUPFAM" id="SSF50249">
    <property type="entry name" value="Nucleic acid-binding proteins"/>
    <property type="match status" value="1"/>
</dbReference>
<dbReference type="InterPro" id="IPR012340">
    <property type="entry name" value="NA-bd_OB-fold"/>
</dbReference>
<dbReference type="EMBL" id="FNVB01000002">
    <property type="protein sequence ID" value="SEG14640.1"/>
    <property type="molecule type" value="Genomic_DNA"/>
</dbReference>
<evidence type="ECO:0000313" key="3">
    <source>
        <dbReference type="EMBL" id="SFF11784.1"/>
    </source>
</evidence>
<accession>A0A1I2G257</accession>
<dbReference type="PANTHER" id="PTHR34075:SF5">
    <property type="entry name" value="BLR3430 PROTEIN"/>
    <property type="match status" value="1"/>
</dbReference>
<sequence length="131" mass="13790">MPIVPVSRDAESAPFYDGTARGELLLRRCEACSSISAPNVESCSACAGTALSWTPASGEAELVTWTVVHGRSPVDGEQLRIVAGLVELAEGPWMYARIVDIAPEDVTSGMALAVGFDHAEGSETVPVFRPT</sequence>
<dbReference type="AlphaFoldDB" id="A0A1H5XTC6"/>
<dbReference type="Proteomes" id="UP000236729">
    <property type="component" value="Unassembled WGS sequence"/>
</dbReference>
<evidence type="ECO:0000259" key="1">
    <source>
        <dbReference type="Pfam" id="PF01796"/>
    </source>
</evidence>
<name>A0A1H5XTC6_9PSEU</name>
<feature type="domain" description="ChsH2 C-terminal OB-fold" evidence="1">
    <location>
        <begin position="53"/>
        <end position="116"/>
    </location>
</feature>
<dbReference type="InterPro" id="IPR002878">
    <property type="entry name" value="ChsH2_C"/>
</dbReference>